<evidence type="ECO:0000313" key="3">
    <source>
        <dbReference type="EMBL" id="PPU68378.1"/>
    </source>
</evidence>
<organism evidence="3 4">
    <name type="scientific">Xanthomonas pisi</name>
    <dbReference type="NCBI Taxonomy" id="56457"/>
    <lineage>
        <taxon>Bacteria</taxon>
        <taxon>Pseudomonadati</taxon>
        <taxon>Pseudomonadota</taxon>
        <taxon>Gammaproteobacteria</taxon>
        <taxon>Lysobacterales</taxon>
        <taxon>Lysobacteraceae</taxon>
        <taxon>Xanthomonas</taxon>
    </lineage>
</organism>
<dbReference type="EMBL" id="MDEI01000007">
    <property type="protein sequence ID" value="PPU68378.1"/>
    <property type="molecule type" value="Genomic_DNA"/>
</dbReference>
<dbReference type="Pfam" id="PF14534">
    <property type="entry name" value="DUF4440"/>
    <property type="match status" value="1"/>
</dbReference>
<reference evidence="4" key="1">
    <citation type="submission" date="2016-08" db="EMBL/GenBank/DDBJ databases">
        <authorList>
            <person name="Merda D."/>
            <person name="Briand M."/>
            <person name="Taghouti G."/>
            <person name="Carrere S."/>
            <person name="Gouzy J."/>
            <person name="Portier P."/>
            <person name="Jacques M.-A."/>
            <person name="Fischer-Le Saux M."/>
        </authorList>
    </citation>
    <scope>NUCLEOTIDE SEQUENCE [LARGE SCALE GENOMIC DNA]</scope>
    <source>
        <strain evidence="4">CFBP4643</strain>
    </source>
</reference>
<dbReference type="SUPFAM" id="SSF54427">
    <property type="entry name" value="NTF2-like"/>
    <property type="match status" value="1"/>
</dbReference>
<accession>A0A2S7D3I6</accession>
<keyword evidence="1" id="KW-0732">Signal</keyword>
<gene>
    <name evidence="3" type="ORF">XpiCFBP4643_10050</name>
</gene>
<dbReference type="Proteomes" id="UP000238191">
    <property type="component" value="Unassembled WGS sequence"/>
</dbReference>
<protein>
    <submittedName>
        <fullName evidence="3">Nuclear transport factor 2 family protein</fullName>
    </submittedName>
</protein>
<dbReference type="Gene3D" id="3.10.450.50">
    <property type="match status" value="1"/>
</dbReference>
<sequence>MHMLASRWPSATGLSVLLCAVAGTSLAATPSTAQQALRQYVSAENTFDLERLDAVLGPQFVEISPLGQVDTRAAVLSFYAPDKKVAAPPVTLGEIVRHTQADVAVMTTQISYRMGERSMTLAIGAVAQHAPSGWTLLSVQYTPIRPKQNTP</sequence>
<dbReference type="InterPro" id="IPR027843">
    <property type="entry name" value="DUF4440"/>
</dbReference>
<dbReference type="InterPro" id="IPR032710">
    <property type="entry name" value="NTF2-like_dom_sf"/>
</dbReference>
<evidence type="ECO:0000256" key="1">
    <source>
        <dbReference type="SAM" id="SignalP"/>
    </source>
</evidence>
<feature type="domain" description="DUF4440" evidence="2">
    <location>
        <begin position="35"/>
        <end position="116"/>
    </location>
</feature>
<keyword evidence="4" id="KW-1185">Reference proteome</keyword>
<proteinExistence type="predicted"/>
<feature type="chain" id="PRO_5015503534" evidence="1">
    <location>
        <begin position="28"/>
        <end position="151"/>
    </location>
</feature>
<evidence type="ECO:0000313" key="4">
    <source>
        <dbReference type="Proteomes" id="UP000238191"/>
    </source>
</evidence>
<dbReference type="AlphaFoldDB" id="A0A2S7D3I6"/>
<comment type="caution">
    <text evidence="3">The sequence shown here is derived from an EMBL/GenBank/DDBJ whole genome shotgun (WGS) entry which is preliminary data.</text>
</comment>
<name>A0A2S7D3I6_9XANT</name>
<evidence type="ECO:0000259" key="2">
    <source>
        <dbReference type="Pfam" id="PF14534"/>
    </source>
</evidence>
<feature type="signal peptide" evidence="1">
    <location>
        <begin position="1"/>
        <end position="27"/>
    </location>
</feature>